<name>A0A182Q2E3_9DIPT</name>
<evidence type="ECO:0000313" key="3">
    <source>
        <dbReference type="Proteomes" id="UP000075886"/>
    </source>
</evidence>
<dbReference type="STRING" id="69004.A0A182Q2E3"/>
<dbReference type="Proteomes" id="UP000075886">
    <property type="component" value="Unassembled WGS sequence"/>
</dbReference>
<proteinExistence type="predicted"/>
<dbReference type="VEuPathDB" id="VectorBase:AFAF001731"/>
<evidence type="ECO:0000313" key="2">
    <source>
        <dbReference type="EnsemblMetazoa" id="AFAF001731-PA"/>
    </source>
</evidence>
<feature type="region of interest" description="Disordered" evidence="1">
    <location>
        <begin position="112"/>
        <end position="137"/>
    </location>
</feature>
<protein>
    <submittedName>
        <fullName evidence="2">Uncharacterized protein</fullName>
    </submittedName>
</protein>
<accession>A0A182Q2E3</accession>
<dbReference type="EMBL" id="AXCN02000839">
    <property type="status" value="NOT_ANNOTATED_CDS"/>
    <property type="molecule type" value="Genomic_DNA"/>
</dbReference>
<dbReference type="AlphaFoldDB" id="A0A182Q2E3"/>
<sequence>MVERSMDYVSLGCCTLAFVLYINTLGAGFVYDDRRDTTTTRGTVSGKSFSFPPSESYTPAKGYGFLTLGPGQTERARDNRTKGKESDRKSDFIDRYPGPGQFWLLIPIRERDSSRGSRKQPTRVGVGGEGNDHPFWR</sequence>
<reference evidence="3" key="1">
    <citation type="submission" date="2014-01" db="EMBL/GenBank/DDBJ databases">
        <title>The Genome Sequence of Anopheles farauti FAR1 (V2).</title>
        <authorList>
            <consortium name="The Broad Institute Genomics Platform"/>
            <person name="Neafsey D.E."/>
            <person name="Besansky N."/>
            <person name="Howell P."/>
            <person name="Walton C."/>
            <person name="Young S.K."/>
            <person name="Zeng Q."/>
            <person name="Gargeya S."/>
            <person name="Fitzgerald M."/>
            <person name="Haas B."/>
            <person name="Abouelleil A."/>
            <person name="Allen A.W."/>
            <person name="Alvarado L."/>
            <person name="Arachchi H.M."/>
            <person name="Berlin A.M."/>
            <person name="Chapman S.B."/>
            <person name="Gainer-Dewar J."/>
            <person name="Goldberg J."/>
            <person name="Griggs A."/>
            <person name="Gujja S."/>
            <person name="Hansen M."/>
            <person name="Howarth C."/>
            <person name="Imamovic A."/>
            <person name="Ireland A."/>
            <person name="Larimer J."/>
            <person name="McCowan C."/>
            <person name="Murphy C."/>
            <person name="Pearson M."/>
            <person name="Poon T.W."/>
            <person name="Priest M."/>
            <person name="Roberts A."/>
            <person name="Saif S."/>
            <person name="Shea T."/>
            <person name="Sisk P."/>
            <person name="Sykes S."/>
            <person name="Wortman J."/>
            <person name="Nusbaum C."/>
            <person name="Birren B."/>
        </authorList>
    </citation>
    <scope>NUCLEOTIDE SEQUENCE [LARGE SCALE GENOMIC DNA]</scope>
    <source>
        <strain evidence="3">FAR1</strain>
    </source>
</reference>
<reference evidence="2" key="2">
    <citation type="submission" date="2020-05" db="UniProtKB">
        <authorList>
            <consortium name="EnsemblMetazoa"/>
        </authorList>
    </citation>
    <scope>IDENTIFICATION</scope>
    <source>
        <strain evidence="2">FAR1</strain>
    </source>
</reference>
<keyword evidence="3" id="KW-1185">Reference proteome</keyword>
<dbReference type="EnsemblMetazoa" id="AFAF001731-RA">
    <property type="protein sequence ID" value="AFAF001731-PA"/>
    <property type="gene ID" value="AFAF001731"/>
</dbReference>
<organism evidence="2 3">
    <name type="scientific">Anopheles farauti</name>
    <dbReference type="NCBI Taxonomy" id="69004"/>
    <lineage>
        <taxon>Eukaryota</taxon>
        <taxon>Metazoa</taxon>
        <taxon>Ecdysozoa</taxon>
        <taxon>Arthropoda</taxon>
        <taxon>Hexapoda</taxon>
        <taxon>Insecta</taxon>
        <taxon>Pterygota</taxon>
        <taxon>Neoptera</taxon>
        <taxon>Endopterygota</taxon>
        <taxon>Diptera</taxon>
        <taxon>Nematocera</taxon>
        <taxon>Culicoidea</taxon>
        <taxon>Culicidae</taxon>
        <taxon>Anophelinae</taxon>
        <taxon>Anopheles</taxon>
    </lineage>
</organism>
<feature type="compositionally biased region" description="Basic and acidic residues" evidence="1">
    <location>
        <begin position="74"/>
        <end position="94"/>
    </location>
</feature>
<evidence type="ECO:0000256" key="1">
    <source>
        <dbReference type="SAM" id="MobiDB-lite"/>
    </source>
</evidence>
<feature type="region of interest" description="Disordered" evidence="1">
    <location>
        <begin position="62"/>
        <end position="99"/>
    </location>
</feature>